<sequence length="496" mass="55863">MDINIKKKTINGLFWSINSKSLTHLFNLIITAILARLLLPEDFGIVGMSLIIIGLVSIINESGLTTALIQKKDLDDSHLHTAFWTSISTGIVLYAGTFLLSPYVADFFKTDLVELIIKVASLSFLISSVTIVHRSLLAKNLNFRLVSITEISGSLISGTFAVYLAISGFGLWSLVAKNLLNDLIVVLLTLLMYPWKPAFKFNKTKFNELFGFSIYVTGGNILKYFRENIDYIIIGRVLGAELLGYYTLAYTLAVFPATKIVPVITRVVFPAFSLLQDDIVRFRKGYRKLVYSLSLITIPSLMGLAVVAPELIIQVYGNKWTPAIVPLQILCIHGLLESISRTSRSVFYAQGSPETELKLNLLKVVISFPIIYIGSFYGILGVATTVASLSLFYLLITQSTVNLILQLKWIEYFTDVKTSLFASLLMCISIILYKHWIYPKFFESNINMLISSIIIGIILYIIIIYAFNQDFNKTINTNLKNRISKYKNYIYEKNRS</sequence>
<keyword evidence="3" id="KW-1003">Cell membrane</keyword>
<keyword evidence="4 7" id="KW-0812">Transmembrane</keyword>
<feature type="transmembrane region" description="Helical" evidence="7">
    <location>
        <begin position="145"/>
        <end position="166"/>
    </location>
</feature>
<evidence type="ECO:0000256" key="5">
    <source>
        <dbReference type="ARBA" id="ARBA00022989"/>
    </source>
</evidence>
<dbReference type="GO" id="GO:0005886">
    <property type="term" value="C:plasma membrane"/>
    <property type="evidence" value="ECO:0007669"/>
    <property type="project" value="UniProtKB-SubCell"/>
</dbReference>
<dbReference type="NCBIfam" id="NF007773">
    <property type="entry name" value="PRK10459.1"/>
    <property type="match status" value="1"/>
</dbReference>
<dbReference type="InterPro" id="IPR050833">
    <property type="entry name" value="Poly_Biosynth_Transport"/>
</dbReference>
<evidence type="ECO:0000256" key="6">
    <source>
        <dbReference type="ARBA" id="ARBA00023136"/>
    </source>
</evidence>
<comment type="subcellular location">
    <subcellularLocation>
        <location evidence="1">Cell membrane</location>
        <topology evidence="1">Multi-pass membrane protein</topology>
    </subcellularLocation>
</comment>
<dbReference type="AlphaFoldDB" id="A0A4E0PZ27"/>
<evidence type="ECO:0000256" key="3">
    <source>
        <dbReference type="ARBA" id="ARBA00022475"/>
    </source>
</evidence>
<reference evidence="8 9" key="1">
    <citation type="submission" date="2017-11" db="EMBL/GenBank/DDBJ databases">
        <title>Isolation and Characterization of Methanogenic Archaea from Saline Meromictic Lake at Siberia.</title>
        <authorList>
            <person name="Shen Y."/>
            <person name="Huang H.-H."/>
            <person name="Lai M.-C."/>
            <person name="Chen S.-C."/>
        </authorList>
    </citation>
    <scope>NUCLEOTIDE SEQUENCE [LARGE SCALE GENOMIC DNA]</scope>
    <source>
        <strain evidence="8 9">SY-01</strain>
    </source>
</reference>
<dbReference type="OrthoDB" id="142931at2157"/>
<comment type="caution">
    <text evidence="8">The sequence shown here is derived from an EMBL/GenBank/DDBJ whole genome shotgun (WGS) entry which is preliminary data.</text>
</comment>
<feature type="transmembrane region" description="Helical" evidence="7">
    <location>
        <begin position="81"/>
        <end position="103"/>
    </location>
</feature>
<evidence type="ECO:0000256" key="2">
    <source>
        <dbReference type="ARBA" id="ARBA00007430"/>
    </source>
</evidence>
<keyword evidence="5 7" id="KW-1133">Transmembrane helix</keyword>
<dbReference type="EMBL" id="PGGK01000001">
    <property type="protein sequence ID" value="TGC11568.1"/>
    <property type="molecule type" value="Genomic_DNA"/>
</dbReference>
<comment type="similarity">
    <text evidence="2">Belongs to the polysaccharide synthase family.</text>
</comment>
<evidence type="ECO:0000313" key="8">
    <source>
        <dbReference type="EMBL" id="TGC11568.1"/>
    </source>
</evidence>
<protein>
    <submittedName>
        <fullName evidence="8">Colanic acid exporter</fullName>
    </submittedName>
</protein>
<dbReference type="Pfam" id="PF13440">
    <property type="entry name" value="Polysacc_synt_3"/>
    <property type="match status" value="1"/>
</dbReference>
<proteinExistence type="inferred from homology"/>
<feature type="transmembrane region" description="Helical" evidence="7">
    <location>
        <begin position="45"/>
        <end position="69"/>
    </location>
</feature>
<dbReference type="RefSeq" id="WP_135388286.1">
    <property type="nucleotide sequence ID" value="NZ_PGGK01000001.1"/>
</dbReference>
<feature type="transmembrane region" description="Helical" evidence="7">
    <location>
        <begin position="21"/>
        <end position="39"/>
    </location>
</feature>
<feature type="transmembrane region" description="Helical" evidence="7">
    <location>
        <begin position="448"/>
        <end position="467"/>
    </location>
</feature>
<evidence type="ECO:0000256" key="4">
    <source>
        <dbReference type="ARBA" id="ARBA00022692"/>
    </source>
</evidence>
<organism evidence="8 9">
    <name type="scientific">Methanolobus halotolerans</name>
    <dbReference type="NCBI Taxonomy" id="2052935"/>
    <lineage>
        <taxon>Archaea</taxon>
        <taxon>Methanobacteriati</taxon>
        <taxon>Methanobacteriota</taxon>
        <taxon>Stenosarchaea group</taxon>
        <taxon>Methanomicrobia</taxon>
        <taxon>Methanosarcinales</taxon>
        <taxon>Methanosarcinaceae</taxon>
        <taxon>Methanolobus</taxon>
    </lineage>
</organism>
<gene>
    <name evidence="8" type="ORF">CUN85_01495</name>
</gene>
<dbReference type="PANTHER" id="PTHR30250">
    <property type="entry name" value="PST FAMILY PREDICTED COLANIC ACID TRANSPORTER"/>
    <property type="match status" value="1"/>
</dbReference>
<feature type="transmembrane region" description="Helical" evidence="7">
    <location>
        <begin position="419"/>
        <end position="436"/>
    </location>
</feature>
<evidence type="ECO:0000313" key="9">
    <source>
        <dbReference type="Proteomes" id="UP000297295"/>
    </source>
</evidence>
<evidence type="ECO:0000256" key="1">
    <source>
        <dbReference type="ARBA" id="ARBA00004651"/>
    </source>
</evidence>
<evidence type="ECO:0000256" key="7">
    <source>
        <dbReference type="SAM" id="Phobius"/>
    </source>
</evidence>
<dbReference type="CDD" id="cd13127">
    <property type="entry name" value="MATE_tuaB_like"/>
    <property type="match status" value="1"/>
</dbReference>
<dbReference type="Proteomes" id="UP000297295">
    <property type="component" value="Unassembled WGS sequence"/>
</dbReference>
<accession>A0A4E0PZ27</accession>
<keyword evidence="6 7" id="KW-0472">Membrane</keyword>
<keyword evidence="9" id="KW-1185">Reference proteome</keyword>
<name>A0A4E0PZ27_9EURY</name>
<feature type="transmembrane region" description="Helical" evidence="7">
    <location>
        <begin position="289"/>
        <end position="308"/>
    </location>
</feature>
<dbReference type="PANTHER" id="PTHR30250:SF10">
    <property type="entry name" value="LIPOPOLYSACCHARIDE BIOSYNTHESIS PROTEIN WZXC"/>
    <property type="match status" value="1"/>
</dbReference>
<feature type="transmembrane region" description="Helical" evidence="7">
    <location>
        <begin position="115"/>
        <end position="133"/>
    </location>
</feature>